<reference evidence="1" key="1">
    <citation type="submission" date="2016-10" db="EMBL/GenBank/DDBJ databases">
        <authorList>
            <person name="de Groot N.N."/>
        </authorList>
    </citation>
    <scope>NUCLEOTIDE SEQUENCE</scope>
</reference>
<dbReference type="AlphaFoldDB" id="A0A1W1CXW0"/>
<organism evidence="1">
    <name type="scientific">hydrothermal vent metagenome</name>
    <dbReference type="NCBI Taxonomy" id="652676"/>
    <lineage>
        <taxon>unclassified sequences</taxon>
        <taxon>metagenomes</taxon>
        <taxon>ecological metagenomes</taxon>
    </lineage>
</organism>
<gene>
    <name evidence="1" type="ORF">MNB_SM-5-934</name>
</gene>
<proteinExistence type="predicted"/>
<protein>
    <submittedName>
        <fullName evidence="1">Uncharacterized protein</fullName>
    </submittedName>
</protein>
<evidence type="ECO:0000313" key="1">
    <source>
        <dbReference type="EMBL" id="SFV70502.1"/>
    </source>
</evidence>
<accession>A0A1W1CXW0</accession>
<name>A0A1W1CXW0_9ZZZZ</name>
<dbReference type="EMBL" id="FPHH01000148">
    <property type="protein sequence ID" value="SFV70502.1"/>
    <property type="molecule type" value="Genomic_DNA"/>
</dbReference>
<sequence length="326" mass="37505">MPLPKKSLQIKASYLKVNDTIDVLNLKEKKFKSLGSIGDMDGYSLALRYGLSDRDSIFASAQRWNVDYGDSTLKNNKIDFFNRYLLLHKPDAFFNNLSIDVGFSQDSANDIVISNDRSLNALIKKIKPNGKYRFNDGSIVSGDTTLTLYDKQGNKIYPHISIGDLSDRSYYARLLVGKTFSQSSILDFYVGCKYTTITTKISFYPNNNSFVNGLIKNYKIPNMNRDEKNINIGFSYLLQKYGFIGEFNYEYNKMLRSSDVSYLDYNHIVDASLGRKIGENALIYIGGRLMMEQFNSDIPYLYNRYTKTQFDHKYGFAKIGLLYRFQ</sequence>